<keyword evidence="2" id="KW-1185">Reference proteome</keyword>
<comment type="caution">
    <text evidence="1">The sequence shown here is derived from an EMBL/GenBank/DDBJ whole genome shotgun (WGS) entry which is preliminary data.</text>
</comment>
<proteinExistence type="predicted"/>
<dbReference type="EMBL" id="JACHEA010000001">
    <property type="protein sequence ID" value="MBB5341430.1"/>
    <property type="molecule type" value="Genomic_DNA"/>
</dbReference>
<reference evidence="1" key="1">
    <citation type="submission" date="2020-08" db="EMBL/GenBank/DDBJ databases">
        <title>Genomic Encyclopedia of Type Strains, Phase IV (KMG-V): Genome sequencing to study the core and pangenomes of soil and plant-associated prokaryotes.</title>
        <authorList>
            <person name="Whitman W."/>
        </authorList>
    </citation>
    <scope>NUCLEOTIDE SEQUENCE</scope>
    <source>
        <strain evidence="1">M8UP15</strain>
    </source>
</reference>
<sequence length="705" mass="78664">MEDPVASRVDHLHSPLRWFRIGGWILLALLATQMALRTLPKAWHTLNTDFPNYYLTASLVHEGYDTSRVYEWLWFQRQKDHREIDQRLVGMVPITPFSTLLIYPLTSLPILTAKRCWLIFNLGLLVATLSILRRMTRHPWQHLSLVAVLSFPLRVNLLFGQYYVLLLFLLTLACWLYICQKPFLAGIVVGLATGLKVFPAFYLLYFLRKRDLKAFAGGVLGSLGSGVASIYAFGCELHRVYLFQVLPSALRGEGLDPYNLQAASLSSLLHKLFIYEPQLNQHPAINAPWLFAGLHPLLQMMLMAPALLLAAPNETCPRRVHLEWAAILLASLAISTSPASYLFTLLILPACLIWGVLREEKRNWWLAILLPLYAVAGFVGGTNNEAAGWIAVLTVPRLYAMVLLCAFAYAVLVSQESSKSTKRDRLAWALALAAILTLSIVFNLRHQRGLYADYQQRIPIPKGVFMAVHPTAEEDGLLFVGMQHDGYRSAVERFGAIHFSKGHDDELGIAAANGIQWVEQTGHESKIISASGGSTSIQQAESPVASFDGRWLAFLREEHGRTRIWIRALGQSVARDSPLTPPEFNVLEMSFLPGGEIVFSATSGGGHPGLFVSDRVGSVRSLGMGEVRYPSISPNGRWLAYSELQGGNWNLWLRDLSNGQTHRLTDAACNNTEPAWAADSQALIYASDCGRALWFSALCRRRIIY</sequence>
<organism evidence="1 2">
    <name type="scientific">Tunturiibacter gelidiferens</name>
    <dbReference type="NCBI Taxonomy" id="3069689"/>
    <lineage>
        <taxon>Bacteria</taxon>
        <taxon>Pseudomonadati</taxon>
        <taxon>Acidobacteriota</taxon>
        <taxon>Terriglobia</taxon>
        <taxon>Terriglobales</taxon>
        <taxon>Acidobacteriaceae</taxon>
        <taxon>Tunturiibacter</taxon>
    </lineage>
</organism>
<evidence type="ECO:0000313" key="1">
    <source>
        <dbReference type="EMBL" id="MBB5341430.1"/>
    </source>
</evidence>
<name>A0ACC5P3J7_9BACT</name>
<accession>A0ACC5P3J7</accession>
<protein>
    <submittedName>
        <fullName evidence="1">Uncharacterized protein</fullName>
    </submittedName>
</protein>
<evidence type="ECO:0000313" key="2">
    <source>
        <dbReference type="Proteomes" id="UP000569005"/>
    </source>
</evidence>
<gene>
    <name evidence="1" type="ORF">HDF13_003763</name>
</gene>
<dbReference type="Proteomes" id="UP000569005">
    <property type="component" value="Unassembled WGS sequence"/>
</dbReference>